<proteinExistence type="predicted"/>
<evidence type="ECO:0000313" key="2">
    <source>
        <dbReference type="EMBL" id="KAJ3254679.1"/>
    </source>
</evidence>
<dbReference type="InterPro" id="IPR000073">
    <property type="entry name" value="AB_hydrolase_1"/>
</dbReference>
<reference evidence="2" key="1">
    <citation type="submission" date="2020-05" db="EMBL/GenBank/DDBJ databases">
        <title>Phylogenomic resolution of chytrid fungi.</title>
        <authorList>
            <person name="Stajich J.E."/>
            <person name="Amses K."/>
            <person name="Simmons R."/>
            <person name="Seto K."/>
            <person name="Myers J."/>
            <person name="Bonds A."/>
            <person name="Quandt C.A."/>
            <person name="Barry K."/>
            <person name="Liu P."/>
            <person name="Grigoriev I."/>
            <person name="Longcore J.E."/>
            <person name="James T.Y."/>
        </authorList>
    </citation>
    <scope>NUCLEOTIDE SEQUENCE</scope>
    <source>
        <strain evidence="2">PLAUS21</strain>
    </source>
</reference>
<comment type="caution">
    <text evidence="2">The sequence shown here is derived from an EMBL/GenBank/DDBJ whole genome shotgun (WGS) entry which is preliminary data.</text>
</comment>
<dbReference type="Pfam" id="PF00561">
    <property type="entry name" value="Abhydrolase_1"/>
    <property type="match status" value="1"/>
</dbReference>
<dbReference type="SUPFAM" id="SSF53474">
    <property type="entry name" value="alpha/beta-Hydrolases"/>
    <property type="match status" value="1"/>
</dbReference>
<accession>A0AAD5UDP9</accession>
<gene>
    <name evidence="2" type="ORF">HK103_007018</name>
</gene>
<protein>
    <recommendedName>
        <fullName evidence="1">AB hydrolase-1 domain-containing protein</fullName>
    </recommendedName>
</protein>
<dbReference type="InterPro" id="IPR050471">
    <property type="entry name" value="AB_hydrolase"/>
</dbReference>
<feature type="domain" description="AB hydrolase-1" evidence="1">
    <location>
        <begin position="29"/>
        <end position="280"/>
    </location>
</feature>
<keyword evidence="3" id="KW-1185">Reference proteome</keyword>
<evidence type="ECO:0000259" key="1">
    <source>
        <dbReference type="Pfam" id="PF00561"/>
    </source>
</evidence>
<dbReference type="AlphaFoldDB" id="A0AAD5UDP9"/>
<dbReference type="PANTHER" id="PTHR43433:SF5">
    <property type="entry name" value="AB HYDROLASE-1 DOMAIN-CONTAINING PROTEIN"/>
    <property type="match status" value="1"/>
</dbReference>
<dbReference type="Gene3D" id="3.40.50.1820">
    <property type="entry name" value="alpha/beta hydrolase"/>
    <property type="match status" value="1"/>
</dbReference>
<evidence type="ECO:0000313" key="3">
    <source>
        <dbReference type="Proteomes" id="UP001210925"/>
    </source>
</evidence>
<dbReference type="Proteomes" id="UP001210925">
    <property type="component" value="Unassembled WGS sequence"/>
</dbReference>
<organism evidence="2 3">
    <name type="scientific">Boothiomyces macroporosus</name>
    <dbReference type="NCBI Taxonomy" id="261099"/>
    <lineage>
        <taxon>Eukaryota</taxon>
        <taxon>Fungi</taxon>
        <taxon>Fungi incertae sedis</taxon>
        <taxon>Chytridiomycota</taxon>
        <taxon>Chytridiomycota incertae sedis</taxon>
        <taxon>Chytridiomycetes</taxon>
        <taxon>Rhizophydiales</taxon>
        <taxon>Terramycetaceae</taxon>
        <taxon>Boothiomyces</taxon>
    </lineage>
</organism>
<sequence length="300" mass="33819">MPKINVSNDNEAPVEIYYSVIGTGPHKLFFVNGMGSISQQWDYQVEYFSQFEQFSICVFDNRGSGFSTATPGRYTTSLLAKDAYKLIEHLEWETVHLVGLSMGGMISQELAHMLKDRVASLTLISTYSKFNGLPVPKSEEKFSPLKLAGSSFSVVRSLLKPPVRGGIEEFADQTEWLEQNSKLPSKTHLTNYEVVRQFMIDRYSQTGLQSSAGRSGQRSACLTHYFDKRLTELADYDYPKLVITGDSDSIVRQPASSQYLADKLKAKLVIYPNGGHALRMQDPEWHNQTLMEHFLEAIHG</sequence>
<dbReference type="EMBL" id="JADGKB010000080">
    <property type="protein sequence ID" value="KAJ3254679.1"/>
    <property type="molecule type" value="Genomic_DNA"/>
</dbReference>
<name>A0AAD5UDP9_9FUNG</name>
<dbReference type="PANTHER" id="PTHR43433">
    <property type="entry name" value="HYDROLASE, ALPHA/BETA FOLD FAMILY PROTEIN"/>
    <property type="match status" value="1"/>
</dbReference>
<dbReference type="InterPro" id="IPR029058">
    <property type="entry name" value="AB_hydrolase_fold"/>
</dbReference>